<protein>
    <submittedName>
        <fullName evidence="7">TetR/AcrR family transcriptional regulator</fullName>
    </submittedName>
</protein>
<evidence type="ECO:0000256" key="3">
    <source>
        <dbReference type="ARBA" id="ARBA00023125"/>
    </source>
</evidence>
<evidence type="ECO:0000256" key="4">
    <source>
        <dbReference type="ARBA" id="ARBA00023163"/>
    </source>
</evidence>
<dbReference type="Proteomes" id="UP000886876">
    <property type="component" value="Unassembled WGS sequence"/>
</dbReference>
<dbReference type="PROSITE" id="PS50977">
    <property type="entry name" value="HTH_TETR_2"/>
    <property type="match status" value="1"/>
</dbReference>
<gene>
    <name evidence="7" type="ORF">IAD42_09550</name>
</gene>
<keyword evidence="3 5" id="KW-0238">DNA-binding</keyword>
<dbReference type="Gene3D" id="1.10.357.10">
    <property type="entry name" value="Tetracycline Repressor, domain 2"/>
    <property type="match status" value="1"/>
</dbReference>
<dbReference type="EMBL" id="DVJS01000240">
    <property type="protein sequence ID" value="HIS98209.1"/>
    <property type="molecule type" value="Genomic_DNA"/>
</dbReference>
<dbReference type="GO" id="GO:0000976">
    <property type="term" value="F:transcription cis-regulatory region binding"/>
    <property type="evidence" value="ECO:0007669"/>
    <property type="project" value="TreeGrafter"/>
</dbReference>
<reference evidence="7" key="2">
    <citation type="journal article" date="2021" name="PeerJ">
        <title>Extensive microbial diversity within the chicken gut microbiome revealed by metagenomics and culture.</title>
        <authorList>
            <person name="Gilroy R."/>
            <person name="Ravi A."/>
            <person name="Getino M."/>
            <person name="Pursley I."/>
            <person name="Horton D.L."/>
            <person name="Alikhan N.F."/>
            <person name="Baker D."/>
            <person name="Gharbi K."/>
            <person name="Hall N."/>
            <person name="Watson M."/>
            <person name="Adriaenssens E.M."/>
            <person name="Foster-Nyarko E."/>
            <person name="Jarju S."/>
            <person name="Secka A."/>
            <person name="Antonio M."/>
            <person name="Oren A."/>
            <person name="Chaudhuri R.R."/>
            <person name="La Ragione R."/>
            <person name="Hildebrand F."/>
            <person name="Pallen M.J."/>
        </authorList>
    </citation>
    <scope>NUCLEOTIDE SEQUENCE</scope>
    <source>
        <strain evidence="7">ChiHecec3B27-6122</strain>
    </source>
</reference>
<dbReference type="InterPro" id="IPR001647">
    <property type="entry name" value="HTH_TetR"/>
</dbReference>
<keyword evidence="4" id="KW-0804">Transcription</keyword>
<dbReference type="SUPFAM" id="SSF48498">
    <property type="entry name" value="Tetracyclin repressor-like, C-terminal domain"/>
    <property type="match status" value="1"/>
</dbReference>
<reference evidence="7" key="1">
    <citation type="submission" date="2020-10" db="EMBL/GenBank/DDBJ databases">
        <authorList>
            <person name="Gilroy R."/>
        </authorList>
    </citation>
    <scope>NUCLEOTIDE SEQUENCE</scope>
    <source>
        <strain evidence="7">ChiHecec3B27-6122</strain>
    </source>
</reference>
<keyword evidence="2" id="KW-0805">Transcription regulation</keyword>
<dbReference type="InterPro" id="IPR009057">
    <property type="entry name" value="Homeodomain-like_sf"/>
</dbReference>
<evidence type="ECO:0000256" key="2">
    <source>
        <dbReference type="ARBA" id="ARBA00023015"/>
    </source>
</evidence>
<dbReference type="GO" id="GO:0003700">
    <property type="term" value="F:DNA-binding transcription factor activity"/>
    <property type="evidence" value="ECO:0007669"/>
    <property type="project" value="TreeGrafter"/>
</dbReference>
<evidence type="ECO:0000256" key="1">
    <source>
        <dbReference type="ARBA" id="ARBA00022491"/>
    </source>
</evidence>
<comment type="caution">
    <text evidence="7">The sequence shown here is derived from an EMBL/GenBank/DDBJ whole genome shotgun (WGS) entry which is preliminary data.</text>
</comment>
<dbReference type="SUPFAM" id="SSF46689">
    <property type="entry name" value="Homeodomain-like"/>
    <property type="match status" value="1"/>
</dbReference>
<dbReference type="InterPro" id="IPR036271">
    <property type="entry name" value="Tet_transcr_reg_TetR-rel_C_sf"/>
</dbReference>
<feature type="DNA-binding region" description="H-T-H motif" evidence="5">
    <location>
        <begin position="39"/>
        <end position="58"/>
    </location>
</feature>
<dbReference type="PRINTS" id="PR00455">
    <property type="entry name" value="HTHTETR"/>
</dbReference>
<keyword evidence="1" id="KW-0678">Repressor</keyword>
<organism evidence="7 8">
    <name type="scientific">Candidatus Scatomorpha pullistercoris</name>
    <dbReference type="NCBI Taxonomy" id="2840929"/>
    <lineage>
        <taxon>Bacteria</taxon>
        <taxon>Bacillati</taxon>
        <taxon>Bacillota</taxon>
        <taxon>Clostridia</taxon>
        <taxon>Eubacteriales</taxon>
        <taxon>Candidatus Scatomorpha</taxon>
    </lineage>
</organism>
<dbReference type="AlphaFoldDB" id="A0A9D1G7S2"/>
<name>A0A9D1G7S2_9FIRM</name>
<dbReference type="InterPro" id="IPR013572">
    <property type="entry name" value="Tscrpt_reg_MAATS_C"/>
</dbReference>
<dbReference type="Pfam" id="PF08361">
    <property type="entry name" value="TetR_C_2"/>
    <property type="match status" value="1"/>
</dbReference>
<feature type="domain" description="HTH tetR-type" evidence="6">
    <location>
        <begin position="16"/>
        <end position="76"/>
    </location>
</feature>
<dbReference type="Pfam" id="PF00440">
    <property type="entry name" value="TetR_N"/>
    <property type="match status" value="1"/>
</dbReference>
<dbReference type="PANTHER" id="PTHR30055:SF226">
    <property type="entry name" value="HTH-TYPE TRANSCRIPTIONAL REGULATOR PKSA"/>
    <property type="match status" value="1"/>
</dbReference>
<sequence>MGTLAQKLKTREHRSRTVPKRIYDCAIDLFSSKGFDNVKVADICKAADVSTGTFYYYFPSKESIFFGYAEAIDDLMDDSIEELKGKTASETLKNLVLFKVRASIDSGADTSNVSFCAELKHHKDVALDIRRTAYGYYMNAIEHGIRSGEFRDDLNLYSATSVLRYMIGGLCLHWAIQPENVDIETESERLVNAFIDMLKPHQNG</sequence>
<dbReference type="PANTHER" id="PTHR30055">
    <property type="entry name" value="HTH-TYPE TRANSCRIPTIONAL REGULATOR RUTR"/>
    <property type="match status" value="1"/>
</dbReference>
<evidence type="ECO:0000259" key="6">
    <source>
        <dbReference type="PROSITE" id="PS50977"/>
    </source>
</evidence>
<accession>A0A9D1G7S2</accession>
<evidence type="ECO:0000256" key="5">
    <source>
        <dbReference type="PROSITE-ProRule" id="PRU00335"/>
    </source>
</evidence>
<evidence type="ECO:0000313" key="7">
    <source>
        <dbReference type="EMBL" id="HIS98209.1"/>
    </source>
</evidence>
<evidence type="ECO:0000313" key="8">
    <source>
        <dbReference type="Proteomes" id="UP000886876"/>
    </source>
</evidence>
<proteinExistence type="predicted"/>
<dbReference type="InterPro" id="IPR050109">
    <property type="entry name" value="HTH-type_TetR-like_transc_reg"/>
</dbReference>